<proteinExistence type="predicted"/>
<name>A0A379F2Y5_9BACT</name>
<accession>A0A379F2Y5</accession>
<dbReference type="AlphaFoldDB" id="A0A379F2Y5"/>
<reference evidence="2 3" key="1">
    <citation type="submission" date="2018-06" db="EMBL/GenBank/DDBJ databases">
        <authorList>
            <consortium name="Pathogen Informatics"/>
            <person name="Doyle S."/>
        </authorList>
    </citation>
    <scope>NUCLEOTIDE SEQUENCE [LARGE SCALE GENOMIC DNA]</scope>
    <source>
        <strain evidence="2 3">NCTC13043</strain>
    </source>
</reference>
<dbReference type="Pfam" id="PF17142">
    <property type="entry name" value="SusF_N"/>
    <property type="match status" value="1"/>
</dbReference>
<dbReference type="GO" id="GO:2001070">
    <property type="term" value="F:starch binding"/>
    <property type="evidence" value="ECO:0007669"/>
    <property type="project" value="InterPro"/>
</dbReference>
<dbReference type="PROSITE" id="PS51257">
    <property type="entry name" value="PROKAR_LIPOPROTEIN"/>
    <property type="match status" value="1"/>
</dbReference>
<dbReference type="GO" id="GO:0019867">
    <property type="term" value="C:outer membrane"/>
    <property type="evidence" value="ECO:0007669"/>
    <property type="project" value="InterPro"/>
</dbReference>
<evidence type="ECO:0000313" key="2">
    <source>
        <dbReference type="EMBL" id="SUC13016.1"/>
    </source>
</evidence>
<dbReference type="GeneID" id="78571312"/>
<gene>
    <name evidence="2" type="ORF">NCTC13043_01639</name>
</gene>
<dbReference type="Proteomes" id="UP000254235">
    <property type="component" value="Unassembled WGS sequence"/>
</dbReference>
<evidence type="ECO:0000313" key="3">
    <source>
        <dbReference type="Proteomes" id="UP000254235"/>
    </source>
</evidence>
<dbReference type="RefSeq" id="WP_115083638.1">
    <property type="nucleotide sequence ID" value="NZ_UGTP01000001.1"/>
</dbReference>
<dbReference type="OrthoDB" id="975117at2"/>
<dbReference type="EMBL" id="UGTP01000001">
    <property type="protein sequence ID" value="SUC13016.1"/>
    <property type="molecule type" value="Genomic_DNA"/>
</dbReference>
<evidence type="ECO:0000259" key="1">
    <source>
        <dbReference type="Pfam" id="PF17142"/>
    </source>
</evidence>
<feature type="domain" description="Outer membrane protein SusF N-terminal" evidence="1">
    <location>
        <begin position="20"/>
        <end position="153"/>
    </location>
</feature>
<dbReference type="CDD" id="cd12967">
    <property type="entry name" value="CBM_SusE-F_like_u1"/>
    <property type="match status" value="1"/>
</dbReference>
<dbReference type="InterPro" id="IPR033408">
    <property type="entry name" value="SusF_N"/>
</dbReference>
<dbReference type="Gene3D" id="2.60.40.3620">
    <property type="match status" value="2"/>
</dbReference>
<sequence>MKKLSLYITLVIVSLVLGACSDEYEPWSNPQAYSQESSITIPGMKASAVATQDLSTVGDEVPLFTLSAATLPEGYTLRNARIELHPAMLDGAPPTTISTTIDGKASTAEVQAMIEKYYGKRVEARNFLAYVYVNAVKGSQAALIEAGAVDLTIIPKKPTFASEYLYMSGDANSWQHSDILYSSDLDGKYLGYMYLTQNGFKFSTQPNWGGTNYGKDFSTDAGADNITMTEPNGFYKVEVNLVARSYKLTPITKISIIGDATGGWTNDIDMTYNSASHSWSVQHVTLVNGEMKFRANGEWNISWGGTDLNHLTSTNGANLKVEAGTYTIKLTPSYDGNTKAELIAE</sequence>
<protein>
    <recommendedName>
        <fullName evidence="1">Outer membrane protein SusF N-terminal domain-containing protein</fullName>
    </recommendedName>
</protein>
<organism evidence="2 3">
    <name type="scientific">Prevotella pallens</name>
    <dbReference type="NCBI Taxonomy" id="60133"/>
    <lineage>
        <taxon>Bacteria</taxon>
        <taxon>Pseudomonadati</taxon>
        <taxon>Bacteroidota</taxon>
        <taxon>Bacteroidia</taxon>
        <taxon>Bacteroidales</taxon>
        <taxon>Prevotellaceae</taxon>
        <taxon>Prevotella</taxon>
    </lineage>
</organism>